<name>K5XGK2_AGABU</name>
<evidence type="ECO:0000313" key="1">
    <source>
        <dbReference type="EMBL" id="EKM82397.1"/>
    </source>
</evidence>
<accession>K5XGK2</accession>
<dbReference type="KEGG" id="abp:AGABI1DRAFT97397"/>
<dbReference type="EMBL" id="JH971386">
    <property type="protein sequence ID" value="EKM82397.1"/>
    <property type="molecule type" value="Genomic_DNA"/>
</dbReference>
<evidence type="ECO:0000313" key="2">
    <source>
        <dbReference type="Proteomes" id="UP000008493"/>
    </source>
</evidence>
<keyword evidence="2" id="KW-1185">Reference proteome</keyword>
<dbReference type="HOGENOM" id="CLU_2573337_0_0_1"/>
<protein>
    <submittedName>
        <fullName evidence="1">Uncharacterized protein</fullName>
    </submittedName>
</protein>
<gene>
    <name evidence="1" type="ORF">AGABI1DRAFT_97397</name>
</gene>
<reference evidence="2" key="1">
    <citation type="journal article" date="2012" name="Proc. Natl. Acad. Sci. U.S.A.">
        <title>Genome sequence of the button mushroom Agaricus bisporus reveals mechanisms governing adaptation to a humic-rich ecological niche.</title>
        <authorList>
            <person name="Morin E."/>
            <person name="Kohler A."/>
            <person name="Baker A.R."/>
            <person name="Foulongne-Oriol M."/>
            <person name="Lombard V."/>
            <person name="Nagy L.G."/>
            <person name="Ohm R.A."/>
            <person name="Patyshakuliyeva A."/>
            <person name="Brun A."/>
            <person name="Aerts A.L."/>
            <person name="Bailey A.M."/>
            <person name="Billette C."/>
            <person name="Coutinho P.M."/>
            <person name="Deakin G."/>
            <person name="Doddapaneni H."/>
            <person name="Floudas D."/>
            <person name="Grimwood J."/>
            <person name="Hilden K."/>
            <person name="Kuees U."/>
            <person name="LaButti K.M."/>
            <person name="Lapidus A."/>
            <person name="Lindquist E.A."/>
            <person name="Lucas S.M."/>
            <person name="Murat C."/>
            <person name="Riley R.W."/>
            <person name="Salamov A.A."/>
            <person name="Schmutz J."/>
            <person name="Subramanian V."/>
            <person name="Woesten H.A.B."/>
            <person name="Xu J."/>
            <person name="Eastwood D.C."/>
            <person name="Foster G.D."/>
            <person name="Sonnenberg A.S."/>
            <person name="Cullen D."/>
            <person name="de Vries R.P."/>
            <person name="Lundell T."/>
            <person name="Hibbett D.S."/>
            <person name="Henrissat B."/>
            <person name="Burton K.S."/>
            <person name="Kerrigan R.W."/>
            <person name="Challen M.P."/>
            <person name="Grigoriev I.V."/>
            <person name="Martin F."/>
        </authorList>
    </citation>
    <scope>NUCLEOTIDE SEQUENCE [LARGE SCALE GENOMIC DNA]</scope>
    <source>
        <strain evidence="2">JB137-S8 / ATCC MYA-4627 / FGSC 10392</strain>
    </source>
</reference>
<sequence length="81" mass="9330">MVEELLGQVCVVLGNDCCHDDRTRAGQENLPEPLNHLRRLQLRYQLLSSVSSAKVTMAVTMTESLRETGWMLVMAQHRWYL</sequence>
<dbReference type="AlphaFoldDB" id="K5XGK2"/>
<dbReference type="InParanoid" id="K5XGK2"/>
<dbReference type="RefSeq" id="XP_007326429.1">
    <property type="nucleotide sequence ID" value="XM_007326367.1"/>
</dbReference>
<proteinExistence type="predicted"/>
<dbReference type="GeneID" id="18832925"/>
<organism evidence="1 2">
    <name type="scientific">Agaricus bisporus var. burnettii (strain JB137-S8 / ATCC MYA-4627 / FGSC 10392)</name>
    <name type="common">White button mushroom</name>
    <dbReference type="NCBI Taxonomy" id="597362"/>
    <lineage>
        <taxon>Eukaryota</taxon>
        <taxon>Fungi</taxon>
        <taxon>Dikarya</taxon>
        <taxon>Basidiomycota</taxon>
        <taxon>Agaricomycotina</taxon>
        <taxon>Agaricomycetes</taxon>
        <taxon>Agaricomycetidae</taxon>
        <taxon>Agaricales</taxon>
        <taxon>Agaricineae</taxon>
        <taxon>Agaricaceae</taxon>
        <taxon>Agaricus</taxon>
    </lineage>
</organism>
<dbReference type="Proteomes" id="UP000008493">
    <property type="component" value="Unassembled WGS sequence"/>
</dbReference>